<feature type="region of interest" description="Disordered" evidence="5">
    <location>
        <begin position="197"/>
        <end position="217"/>
    </location>
</feature>
<feature type="transmembrane region" description="Helical" evidence="6">
    <location>
        <begin position="413"/>
        <end position="431"/>
    </location>
</feature>
<feature type="transmembrane region" description="Helical" evidence="6">
    <location>
        <begin position="537"/>
        <end position="560"/>
    </location>
</feature>
<protein>
    <recommendedName>
        <fullName evidence="9">Major facilitator superfamily (MFS) profile domain-containing protein</fullName>
    </recommendedName>
</protein>
<dbReference type="InterPro" id="IPR029058">
    <property type="entry name" value="AB_hydrolase_fold"/>
</dbReference>
<feature type="transmembrane region" description="Helical" evidence="6">
    <location>
        <begin position="566"/>
        <end position="586"/>
    </location>
</feature>
<dbReference type="GO" id="GO:0072330">
    <property type="term" value="P:monocarboxylic acid biosynthetic process"/>
    <property type="evidence" value="ECO:0007669"/>
    <property type="project" value="UniProtKB-ARBA"/>
</dbReference>
<dbReference type="SUPFAM" id="SSF103473">
    <property type="entry name" value="MFS general substrate transporter"/>
    <property type="match status" value="2"/>
</dbReference>
<dbReference type="GO" id="GO:0005886">
    <property type="term" value="C:plasma membrane"/>
    <property type="evidence" value="ECO:0007669"/>
    <property type="project" value="TreeGrafter"/>
</dbReference>
<dbReference type="InterPro" id="IPR036259">
    <property type="entry name" value="MFS_trans_sf"/>
</dbReference>
<feature type="transmembrane region" description="Helical" evidence="6">
    <location>
        <begin position="732"/>
        <end position="758"/>
    </location>
</feature>
<evidence type="ECO:0000256" key="6">
    <source>
        <dbReference type="SAM" id="Phobius"/>
    </source>
</evidence>
<organism evidence="7 8">
    <name type="scientific">Penicillium desertorum</name>
    <dbReference type="NCBI Taxonomy" id="1303715"/>
    <lineage>
        <taxon>Eukaryota</taxon>
        <taxon>Fungi</taxon>
        <taxon>Dikarya</taxon>
        <taxon>Ascomycota</taxon>
        <taxon>Pezizomycotina</taxon>
        <taxon>Eurotiomycetes</taxon>
        <taxon>Eurotiomycetidae</taxon>
        <taxon>Eurotiales</taxon>
        <taxon>Aspergillaceae</taxon>
        <taxon>Penicillium</taxon>
    </lineage>
</organism>
<keyword evidence="8" id="KW-1185">Reference proteome</keyword>
<evidence type="ECO:0000256" key="1">
    <source>
        <dbReference type="ARBA" id="ARBA00004141"/>
    </source>
</evidence>
<sequence>MSEPKPTAYLGRCTGTVSALLLAAHFPSCLEKEKKRYIVDGNALFLTATEAAWRRAPASHFAGGGIIVAIGYPLNRELYDMRRRTLDLSPPTQTPISGHGGADVFLDFIQCSVRPAVKARFPQVSVSREALYGHSYGGLLALHALFTRSGLFDCYMASSPSIWWNNKFILREAKDFLKKEPVGENLPSLMVFWGSDEQSPRQRDNEPLEKYESRKQKASDFRMSGNALDLCEILRGCKRLHTVLANEFDGEEHTSVMPCSTNRSLTMFFEDWPLNQFHQIVGTKPAETEITPVGDPIALQVRADDKEAGHAPIDDVTGKEDARPAEDAQAGVQKIEAVTLAWGKGSMLMVLIFIWLLTLVNNLKTSVVYSLSAYATSSFAGHSLLTIIGIVASSMTGAVYIPMAKALDLWGRAEGILLMTLFCILGILPTVPDSWNVLAADVTNLRNRGLAFAFTSSPAIISAFAGSKAAEGFLANVNWRWGYGVWAIILPAFALPIYFMLAYNLRRAEREGILVRERKAWNFNFETIWWFMKEFDLMGVFLFASGMVVFLLPFTLASMAPHGWQTGYIIAMIVIGLVLLISFGFYETYLAPVPFLNYKFLTDRTVLGACLLDMTYQISYYCYAVYLPSFLQVVYNLDVATAGYVGNTFSVVAFVFLFFAGWLVRVTGRFKWILWVCVPLYIFGFGLMIYFRQPGGYIGYIVMCEVFFSAAGSVFILCVQLAVLASVDHQHVAAVLALLFVMGSIGGSIGSAICGAIWTNTFLKKLGQILPESAMPNLSLIYSCLPQQLSYPVGSPERDAIVEAYGYAQPRMLAAGTAFMALGFIWVGMMRNLNVKNMTQTKGNVF</sequence>
<feature type="compositionally biased region" description="Basic and acidic residues" evidence="5">
    <location>
        <begin position="198"/>
        <end position="217"/>
    </location>
</feature>
<dbReference type="OrthoDB" id="4078873at2759"/>
<dbReference type="PANTHER" id="PTHR23501">
    <property type="entry name" value="MAJOR FACILITATOR SUPERFAMILY"/>
    <property type="match status" value="1"/>
</dbReference>
<dbReference type="FunFam" id="1.20.1250.20:FF:000302">
    <property type="entry name" value="MFS siderochrome iron transporter MirB"/>
    <property type="match status" value="1"/>
</dbReference>
<keyword evidence="2 6" id="KW-0812">Transmembrane</keyword>
<dbReference type="Gene3D" id="3.40.50.1820">
    <property type="entry name" value="alpha/beta hydrolase"/>
    <property type="match status" value="1"/>
</dbReference>
<keyword evidence="3 6" id="KW-1133">Transmembrane helix</keyword>
<evidence type="ECO:0000256" key="3">
    <source>
        <dbReference type="ARBA" id="ARBA00022989"/>
    </source>
</evidence>
<dbReference type="EMBL" id="JAPWDO010000002">
    <property type="protein sequence ID" value="KAJ5483609.1"/>
    <property type="molecule type" value="Genomic_DNA"/>
</dbReference>
<dbReference type="GO" id="GO:0017000">
    <property type="term" value="P:antibiotic biosynthetic process"/>
    <property type="evidence" value="ECO:0007669"/>
    <property type="project" value="UniProtKB-ARBA"/>
</dbReference>
<dbReference type="Pfam" id="PF00756">
    <property type="entry name" value="Esterase"/>
    <property type="match status" value="1"/>
</dbReference>
<dbReference type="Gene3D" id="1.20.1250.20">
    <property type="entry name" value="MFS general substrate transporter like domains"/>
    <property type="match status" value="2"/>
</dbReference>
<keyword evidence="4 6" id="KW-0472">Membrane</keyword>
<evidence type="ECO:0000256" key="4">
    <source>
        <dbReference type="ARBA" id="ARBA00023136"/>
    </source>
</evidence>
<reference evidence="7" key="2">
    <citation type="journal article" date="2023" name="IMA Fungus">
        <title>Comparative genomic study of the Penicillium genus elucidates a diverse pangenome and 15 lateral gene transfer events.</title>
        <authorList>
            <person name="Petersen C."/>
            <person name="Sorensen T."/>
            <person name="Nielsen M.R."/>
            <person name="Sondergaard T.E."/>
            <person name="Sorensen J.L."/>
            <person name="Fitzpatrick D.A."/>
            <person name="Frisvad J.C."/>
            <person name="Nielsen K.L."/>
        </authorList>
    </citation>
    <scope>NUCLEOTIDE SEQUENCE</scope>
    <source>
        <strain evidence="7">IBT 17660</strain>
    </source>
</reference>
<dbReference type="Proteomes" id="UP001147760">
    <property type="component" value="Unassembled WGS sequence"/>
</dbReference>
<dbReference type="SUPFAM" id="SSF53474">
    <property type="entry name" value="alpha/beta-Hydrolases"/>
    <property type="match status" value="1"/>
</dbReference>
<feature type="transmembrane region" description="Helical" evidence="6">
    <location>
        <begin position="812"/>
        <end position="829"/>
    </location>
</feature>
<evidence type="ECO:0008006" key="9">
    <source>
        <dbReference type="Google" id="ProtNLM"/>
    </source>
</evidence>
<dbReference type="InterPro" id="IPR000801">
    <property type="entry name" value="Esterase-like"/>
</dbReference>
<reference evidence="7" key="1">
    <citation type="submission" date="2022-12" db="EMBL/GenBank/DDBJ databases">
        <authorList>
            <person name="Petersen C."/>
        </authorList>
    </citation>
    <scope>NUCLEOTIDE SEQUENCE</scope>
    <source>
        <strain evidence="7">IBT 17660</strain>
    </source>
</reference>
<feature type="transmembrane region" description="Helical" evidence="6">
    <location>
        <begin position="639"/>
        <end position="660"/>
    </location>
</feature>
<name>A0A9X0BTY5_9EURO</name>
<feature type="transmembrane region" description="Helical" evidence="6">
    <location>
        <begin position="697"/>
        <end position="725"/>
    </location>
</feature>
<proteinExistence type="predicted"/>
<feature type="transmembrane region" description="Helical" evidence="6">
    <location>
        <begin position="672"/>
        <end position="691"/>
    </location>
</feature>
<evidence type="ECO:0000313" key="8">
    <source>
        <dbReference type="Proteomes" id="UP001147760"/>
    </source>
</evidence>
<comment type="subcellular location">
    <subcellularLocation>
        <location evidence="1">Membrane</location>
        <topology evidence="1">Multi-pass membrane protein</topology>
    </subcellularLocation>
</comment>
<dbReference type="GO" id="GO:0022857">
    <property type="term" value="F:transmembrane transporter activity"/>
    <property type="evidence" value="ECO:0007669"/>
    <property type="project" value="TreeGrafter"/>
</dbReference>
<dbReference type="AlphaFoldDB" id="A0A9X0BTY5"/>
<feature type="transmembrane region" description="Helical" evidence="6">
    <location>
        <begin position="483"/>
        <end position="503"/>
    </location>
</feature>
<feature type="transmembrane region" description="Helical" evidence="6">
    <location>
        <begin position="606"/>
        <end position="627"/>
    </location>
</feature>
<feature type="transmembrane region" description="Helical" evidence="6">
    <location>
        <begin position="380"/>
        <end position="401"/>
    </location>
</feature>
<evidence type="ECO:0000256" key="2">
    <source>
        <dbReference type="ARBA" id="ARBA00022692"/>
    </source>
</evidence>
<dbReference type="PANTHER" id="PTHR23501:SF50">
    <property type="entry name" value="MFS SIDEROCHROME IRON TRANSPORTER MIRB (AFU_ORTHOLOGUE AFUA_3G03640)-RELATED"/>
    <property type="match status" value="1"/>
</dbReference>
<comment type="caution">
    <text evidence="7">The sequence shown here is derived from an EMBL/GenBank/DDBJ whole genome shotgun (WGS) entry which is preliminary data.</text>
</comment>
<accession>A0A9X0BTY5</accession>
<evidence type="ECO:0000256" key="5">
    <source>
        <dbReference type="SAM" id="MobiDB-lite"/>
    </source>
</evidence>
<evidence type="ECO:0000313" key="7">
    <source>
        <dbReference type="EMBL" id="KAJ5483609.1"/>
    </source>
</evidence>
<gene>
    <name evidence="7" type="ORF">N7530_002855</name>
</gene>
<feature type="transmembrane region" description="Helical" evidence="6">
    <location>
        <begin position="341"/>
        <end position="360"/>
    </location>
</feature>